<evidence type="ECO:0000256" key="2">
    <source>
        <dbReference type="ARBA" id="ARBA00004141"/>
    </source>
</evidence>
<feature type="transmembrane region" description="Helical" evidence="9">
    <location>
        <begin position="280"/>
        <end position="298"/>
    </location>
</feature>
<dbReference type="EMBL" id="JAFEKC020000013">
    <property type="protein sequence ID" value="KAK0511300.1"/>
    <property type="molecule type" value="Genomic_DNA"/>
</dbReference>
<sequence length="331" mass="36328">MCATSEKKSTAVFIDLPPYTPPQRGLLSWLPSSWVPYAELIRLSRPIGIVIIYSPYLFGTLFAAVVSPHHPTPGSLLKTNVILFAATIFLRGGAVAFNDLADREIDGRIARTRHRPLARKAISPRNAHLFVAIQAAIWLAILSQLSDRCVHYAIPLLGLVGIYPYSKRVTDFTPVVLGFTVAWGVFIGCAAMDIDPIDMATDDVAAKTYALCCFYLSCALWTNIYETIYAHQDIQDDERQGVRSMAIPLKGSVKSVLSLLAVSQVALLACSGWLIGAGLWYFVGASLGVAISLGTMIWKVNLREPSECWWWFSNGTWFVVGSIVVGILAEM</sequence>
<keyword evidence="8 9" id="KW-0472">Membrane</keyword>
<evidence type="ECO:0000256" key="3">
    <source>
        <dbReference type="ARBA" id="ARBA00005179"/>
    </source>
</evidence>
<evidence type="ECO:0000256" key="9">
    <source>
        <dbReference type="SAM" id="Phobius"/>
    </source>
</evidence>
<keyword evidence="6 9" id="KW-0812">Transmembrane</keyword>
<dbReference type="InterPro" id="IPR000537">
    <property type="entry name" value="UbiA_prenyltransferase"/>
</dbReference>
<feature type="transmembrane region" description="Helical" evidence="9">
    <location>
        <begin position="47"/>
        <end position="69"/>
    </location>
</feature>
<dbReference type="PANTHER" id="PTHR11048:SF28">
    <property type="entry name" value="4-HYDROXYBENZOATE POLYPRENYLTRANSFERASE, MITOCHONDRIAL"/>
    <property type="match status" value="1"/>
</dbReference>
<dbReference type="AlphaFoldDB" id="A0AA39QY29"/>
<organism evidence="10 11">
    <name type="scientific">Cladonia borealis</name>
    <dbReference type="NCBI Taxonomy" id="184061"/>
    <lineage>
        <taxon>Eukaryota</taxon>
        <taxon>Fungi</taxon>
        <taxon>Dikarya</taxon>
        <taxon>Ascomycota</taxon>
        <taxon>Pezizomycotina</taxon>
        <taxon>Lecanoromycetes</taxon>
        <taxon>OSLEUM clade</taxon>
        <taxon>Lecanoromycetidae</taxon>
        <taxon>Lecanorales</taxon>
        <taxon>Lecanorineae</taxon>
        <taxon>Cladoniaceae</taxon>
        <taxon>Cladonia</taxon>
    </lineage>
</organism>
<dbReference type="GO" id="GO:0008412">
    <property type="term" value="F:4-hydroxybenzoate polyprenyltransferase activity"/>
    <property type="evidence" value="ECO:0007669"/>
    <property type="project" value="TreeGrafter"/>
</dbReference>
<dbReference type="InterPro" id="IPR044878">
    <property type="entry name" value="UbiA_sf"/>
</dbReference>
<evidence type="ECO:0000313" key="11">
    <source>
        <dbReference type="Proteomes" id="UP001166286"/>
    </source>
</evidence>
<dbReference type="Pfam" id="PF01040">
    <property type="entry name" value="UbiA"/>
    <property type="match status" value="1"/>
</dbReference>
<comment type="pathway">
    <text evidence="3">Secondary metabolite biosynthesis.</text>
</comment>
<dbReference type="FunFam" id="1.10.357.140:FF:000008">
    <property type="entry name" value="4-hydroxybenzoate octaprenyltransferase"/>
    <property type="match status" value="1"/>
</dbReference>
<accession>A0AA39QY29</accession>
<evidence type="ECO:0000313" key="10">
    <source>
        <dbReference type="EMBL" id="KAK0511300.1"/>
    </source>
</evidence>
<dbReference type="Gene3D" id="1.20.120.1780">
    <property type="entry name" value="UbiA prenyltransferase"/>
    <property type="match status" value="1"/>
</dbReference>
<comment type="similarity">
    <text evidence="4">Belongs to the UbiA prenyltransferase family.</text>
</comment>
<evidence type="ECO:0000256" key="1">
    <source>
        <dbReference type="ARBA" id="ARBA00001946"/>
    </source>
</evidence>
<feature type="transmembrane region" description="Helical" evidence="9">
    <location>
        <begin position="122"/>
        <end position="143"/>
    </location>
</feature>
<name>A0AA39QY29_9LECA</name>
<evidence type="ECO:0000256" key="5">
    <source>
        <dbReference type="ARBA" id="ARBA00022679"/>
    </source>
</evidence>
<keyword evidence="11" id="KW-1185">Reference proteome</keyword>
<comment type="cofactor">
    <cofactor evidence="1">
        <name>Mg(2+)</name>
        <dbReference type="ChEBI" id="CHEBI:18420"/>
    </cofactor>
</comment>
<dbReference type="GO" id="GO:0006744">
    <property type="term" value="P:ubiquinone biosynthetic process"/>
    <property type="evidence" value="ECO:0007669"/>
    <property type="project" value="TreeGrafter"/>
</dbReference>
<feature type="transmembrane region" description="Helical" evidence="9">
    <location>
        <begin position="81"/>
        <end position="101"/>
    </location>
</feature>
<evidence type="ECO:0000256" key="6">
    <source>
        <dbReference type="ARBA" id="ARBA00022692"/>
    </source>
</evidence>
<evidence type="ECO:0000256" key="4">
    <source>
        <dbReference type="ARBA" id="ARBA00005985"/>
    </source>
</evidence>
<dbReference type="PANTHER" id="PTHR11048">
    <property type="entry name" value="PRENYLTRANSFERASES"/>
    <property type="match status" value="1"/>
</dbReference>
<feature type="transmembrane region" description="Helical" evidence="9">
    <location>
        <begin position="149"/>
        <end position="165"/>
    </location>
</feature>
<dbReference type="Proteomes" id="UP001166286">
    <property type="component" value="Unassembled WGS sequence"/>
</dbReference>
<keyword evidence="5" id="KW-0808">Transferase</keyword>
<feature type="transmembrane region" description="Helical" evidence="9">
    <location>
        <begin position="206"/>
        <end position="225"/>
    </location>
</feature>
<proteinExistence type="inferred from homology"/>
<comment type="subcellular location">
    <subcellularLocation>
        <location evidence="2">Membrane</location>
        <topology evidence="2">Multi-pass membrane protein</topology>
    </subcellularLocation>
</comment>
<reference evidence="10" key="1">
    <citation type="submission" date="2023-03" db="EMBL/GenBank/DDBJ databases">
        <title>Complete genome of Cladonia borealis.</title>
        <authorList>
            <person name="Park H."/>
        </authorList>
    </citation>
    <scope>NUCLEOTIDE SEQUENCE</scope>
    <source>
        <strain evidence="10">ANT050790</strain>
    </source>
</reference>
<dbReference type="Gene3D" id="1.10.357.140">
    <property type="entry name" value="UbiA prenyltransferase"/>
    <property type="match status" value="1"/>
</dbReference>
<comment type="caution">
    <text evidence="10">The sequence shown here is derived from an EMBL/GenBank/DDBJ whole genome shotgun (WGS) entry which is preliminary data.</text>
</comment>
<protein>
    <submittedName>
        <fullName evidence="10">Uncharacterized protein</fullName>
    </submittedName>
</protein>
<feature type="transmembrane region" description="Helical" evidence="9">
    <location>
        <begin position="310"/>
        <end position="329"/>
    </location>
</feature>
<keyword evidence="7 9" id="KW-1133">Transmembrane helix</keyword>
<gene>
    <name evidence="10" type="ORF">JMJ35_005873</name>
</gene>
<feature type="transmembrane region" description="Helical" evidence="9">
    <location>
        <begin position="172"/>
        <end position="194"/>
    </location>
</feature>
<evidence type="ECO:0000256" key="8">
    <source>
        <dbReference type="ARBA" id="ARBA00023136"/>
    </source>
</evidence>
<dbReference type="InterPro" id="IPR039653">
    <property type="entry name" value="Prenyltransferase"/>
</dbReference>
<feature type="transmembrane region" description="Helical" evidence="9">
    <location>
        <begin position="253"/>
        <end position="274"/>
    </location>
</feature>
<dbReference type="FunFam" id="1.20.120.1780:FF:000001">
    <property type="entry name" value="4-hydroxybenzoate octaprenyltransferase"/>
    <property type="match status" value="1"/>
</dbReference>
<dbReference type="CDD" id="cd13959">
    <property type="entry name" value="PT_UbiA_COQ2"/>
    <property type="match status" value="1"/>
</dbReference>
<evidence type="ECO:0000256" key="7">
    <source>
        <dbReference type="ARBA" id="ARBA00022989"/>
    </source>
</evidence>
<dbReference type="GO" id="GO:0005743">
    <property type="term" value="C:mitochondrial inner membrane"/>
    <property type="evidence" value="ECO:0007669"/>
    <property type="project" value="TreeGrafter"/>
</dbReference>